<sequence length="180" mass="19080">MVTVGVAIAVPSPWREVLDDARLASGDPLGGVVPAHLTLLGPTEIGADDLGAFERRLAGVAAATAPFTLHLRGTGSFRPVTEVVFAAVAEGIAICERLEAAIRVGPAFRDRRFPYHPHVTVAQNVGTAALDAAFNGLADFEAKFRVDAFTLYTHPTAHSPVEIETATPWTPRREFELGGA</sequence>
<dbReference type="EMBL" id="STGY01000064">
    <property type="protein sequence ID" value="THV39708.1"/>
    <property type="molecule type" value="Genomic_DNA"/>
</dbReference>
<dbReference type="AlphaFoldDB" id="A0A4S8Q6A2"/>
<dbReference type="PANTHER" id="PTHR40037">
    <property type="entry name" value="PHOSPHOESTERASE YJCG-RELATED"/>
    <property type="match status" value="1"/>
</dbReference>
<accession>A0A4S8Q6A2</accession>
<name>A0A4S8Q6A2_9ACTN</name>
<dbReference type="InterPro" id="IPR009097">
    <property type="entry name" value="Cyclic_Pdiesterase"/>
</dbReference>
<keyword evidence="2" id="KW-1185">Reference proteome</keyword>
<dbReference type="SUPFAM" id="SSF55144">
    <property type="entry name" value="LigT-like"/>
    <property type="match status" value="1"/>
</dbReference>
<evidence type="ECO:0000313" key="1">
    <source>
        <dbReference type="EMBL" id="THV39708.1"/>
    </source>
</evidence>
<reference evidence="2" key="1">
    <citation type="submission" date="2019-04" db="EMBL/GenBank/DDBJ databases">
        <title>Nocardioides xinjiangensis sp. nov.</title>
        <authorList>
            <person name="Liu S."/>
        </authorList>
    </citation>
    <scope>NUCLEOTIDE SEQUENCE [LARGE SCALE GENOMIC DNA]</scope>
    <source>
        <strain evidence="2">18</strain>
    </source>
</reference>
<comment type="caution">
    <text evidence="1">The sequence shown here is derived from an EMBL/GenBank/DDBJ whole genome shotgun (WGS) entry which is preliminary data.</text>
</comment>
<dbReference type="Gene3D" id="3.90.1140.10">
    <property type="entry name" value="Cyclic phosphodiesterase"/>
    <property type="match status" value="1"/>
</dbReference>
<evidence type="ECO:0000313" key="2">
    <source>
        <dbReference type="Proteomes" id="UP000308760"/>
    </source>
</evidence>
<dbReference type="Proteomes" id="UP000308760">
    <property type="component" value="Unassembled WGS sequence"/>
</dbReference>
<dbReference type="PANTHER" id="PTHR40037:SF1">
    <property type="entry name" value="PHOSPHOESTERASE SAOUHSC_00951-RELATED"/>
    <property type="match status" value="1"/>
</dbReference>
<dbReference type="Pfam" id="PF13563">
    <property type="entry name" value="2_5_RNA_ligase2"/>
    <property type="match status" value="1"/>
</dbReference>
<keyword evidence="1" id="KW-0436">Ligase</keyword>
<reference evidence="1 2" key="2">
    <citation type="submission" date="2019-05" db="EMBL/GenBank/DDBJ databases">
        <title>Glycomyces buryatensis sp. nov.</title>
        <authorList>
            <person name="Nikitina E."/>
        </authorList>
    </citation>
    <scope>NUCLEOTIDE SEQUENCE [LARGE SCALE GENOMIC DNA]</scope>
    <source>
        <strain evidence="1 2">18</strain>
    </source>
</reference>
<protein>
    <submittedName>
        <fullName evidence="1">2'-5' RNA ligase family protein</fullName>
    </submittedName>
</protein>
<dbReference type="OrthoDB" id="358773at2"/>
<dbReference type="GO" id="GO:0016874">
    <property type="term" value="F:ligase activity"/>
    <property type="evidence" value="ECO:0007669"/>
    <property type="project" value="UniProtKB-KW"/>
</dbReference>
<gene>
    <name evidence="1" type="ORF">FAB82_17045</name>
</gene>
<proteinExistence type="predicted"/>
<organism evidence="1 2">
    <name type="scientific">Glycomyces buryatensis</name>
    <dbReference type="NCBI Taxonomy" id="2570927"/>
    <lineage>
        <taxon>Bacteria</taxon>
        <taxon>Bacillati</taxon>
        <taxon>Actinomycetota</taxon>
        <taxon>Actinomycetes</taxon>
        <taxon>Glycomycetales</taxon>
        <taxon>Glycomycetaceae</taxon>
        <taxon>Glycomyces</taxon>
    </lineage>
</organism>
<dbReference type="InterPro" id="IPR050580">
    <property type="entry name" value="2H_phosphoesterase_YjcG-like"/>
</dbReference>